<keyword evidence="4" id="KW-1185">Reference proteome</keyword>
<dbReference type="GO" id="GO:0046982">
    <property type="term" value="F:protein heterodimerization activity"/>
    <property type="evidence" value="ECO:0007669"/>
    <property type="project" value="InterPro"/>
</dbReference>
<evidence type="ECO:0000313" key="3">
    <source>
        <dbReference type="EMBL" id="KAA8491690.1"/>
    </source>
</evidence>
<evidence type="ECO:0000259" key="2">
    <source>
        <dbReference type="SMART" id="SM00382"/>
    </source>
</evidence>
<proteinExistence type="predicted"/>
<feature type="compositionally biased region" description="Polar residues" evidence="1">
    <location>
        <begin position="1049"/>
        <end position="1061"/>
    </location>
</feature>
<dbReference type="PANTHER" id="PTHR20953:SF3">
    <property type="entry name" value="P-LOOP CONTAINING NUCLEOSIDE TRIPHOSPHATE HYDROLASES SUPERFAMILY PROTEIN"/>
    <property type="match status" value="1"/>
</dbReference>
<protein>
    <submittedName>
        <fullName evidence="3">Protein ycf45</fullName>
    </submittedName>
</protein>
<dbReference type="CDD" id="cd00009">
    <property type="entry name" value="AAA"/>
    <property type="match status" value="1"/>
</dbReference>
<dbReference type="SUPFAM" id="SSF52540">
    <property type="entry name" value="P-loop containing nucleoside triphosphate hydrolases"/>
    <property type="match status" value="1"/>
</dbReference>
<feature type="region of interest" description="Disordered" evidence="1">
    <location>
        <begin position="941"/>
        <end position="970"/>
    </location>
</feature>
<dbReference type="EMBL" id="VRMN01000012">
    <property type="protein sequence ID" value="KAA8491690.1"/>
    <property type="molecule type" value="Genomic_DNA"/>
</dbReference>
<dbReference type="InterPro" id="IPR027417">
    <property type="entry name" value="P-loop_NTPase"/>
</dbReference>
<accession>A0A5J4YLB9</accession>
<comment type="caution">
    <text evidence="3">The sequence shown here is derived from an EMBL/GenBank/DDBJ whole genome shotgun (WGS) entry which is preliminary data.</text>
</comment>
<dbReference type="Pfam" id="PF00004">
    <property type="entry name" value="AAA"/>
    <property type="match status" value="1"/>
</dbReference>
<dbReference type="InterPro" id="IPR009072">
    <property type="entry name" value="Histone-fold"/>
</dbReference>
<feature type="compositionally biased region" description="Polar residues" evidence="1">
    <location>
        <begin position="1156"/>
        <end position="1171"/>
    </location>
</feature>
<feature type="compositionally biased region" description="Acidic residues" evidence="1">
    <location>
        <begin position="1101"/>
        <end position="1142"/>
    </location>
</feature>
<feature type="compositionally biased region" description="Acidic residues" evidence="1">
    <location>
        <begin position="1172"/>
        <end position="1207"/>
    </location>
</feature>
<evidence type="ECO:0000256" key="1">
    <source>
        <dbReference type="SAM" id="MobiDB-lite"/>
    </source>
</evidence>
<dbReference type="OrthoDB" id="26838at2759"/>
<dbReference type="Proteomes" id="UP000324585">
    <property type="component" value="Unassembled WGS sequence"/>
</dbReference>
<organism evidence="3 4">
    <name type="scientific">Porphyridium purpureum</name>
    <name type="common">Red alga</name>
    <name type="synonym">Porphyridium cruentum</name>
    <dbReference type="NCBI Taxonomy" id="35688"/>
    <lineage>
        <taxon>Eukaryota</taxon>
        <taxon>Rhodophyta</taxon>
        <taxon>Bangiophyceae</taxon>
        <taxon>Porphyridiales</taxon>
        <taxon>Porphyridiaceae</taxon>
        <taxon>Porphyridium</taxon>
    </lineage>
</organism>
<dbReference type="GO" id="GO:0005524">
    <property type="term" value="F:ATP binding"/>
    <property type="evidence" value="ECO:0007669"/>
    <property type="project" value="InterPro"/>
</dbReference>
<reference evidence="4" key="1">
    <citation type="journal article" date="2019" name="Nat. Commun.">
        <title>Expansion of phycobilisome linker gene families in mesophilic red algae.</title>
        <authorList>
            <person name="Lee J."/>
            <person name="Kim D."/>
            <person name="Bhattacharya D."/>
            <person name="Yoon H.S."/>
        </authorList>
    </citation>
    <scope>NUCLEOTIDE SEQUENCE [LARGE SCALE GENOMIC DNA]</scope>
    <source>
        <strain evidence="4">CCMP 1328</strain>
    </source>
</reference>
<feature type="compositionally biased region" description="Polar residues" evidence="1">
    <location>
        <begin position="1212"/>
        <end position="1221"/>
    </location>
</feature>
<feature type="region of interest" description="Disordered" evidence="1">
    <location>
        <begin position="1044"/>
        <end position="1071"/>
    </location>
</feature>
<dbReference type="PANTHER" id="PTHR20953">
    <property type="entry name" value="KINASE-RELATED"/>
    <property type="match status" value="1"/>
</dbReference>
<feature type="region of interest" description="Disordered" evidence="1">
    <location>
        <begin position="1085"/>
        <end position="1221"/>
    </location>
</feature>
<dbReference type="Gene3D" id="3.40.50.300">
    <property type="entry name" value="P-loop containing nucleotide triphosphate hydrolases"/>
    <property type="match status" value="1"/>
</dbReference>
<gene>
    <name evidence="3" type="ORF">FVE85_9737</name>
</gene>
<evidence type="ECO:0000313" key="4">
    <source>
        <dbReference type="Proteomes" id="UP000324585"/>
    </source>
</evidence>
<dbReference type="InterPro" id="IPR003959">
    <property type="entry name" value="ATPase_AAA_core"/>
</dbReference>
<dbReference type="InterPro" id="IPR003593">
    <property type="entry name" value="AAA+_ATPase"/>
</dbReference>
<dbReference type="Gene3D" id="1.10.20.10">
    <property type="entry name" value="Histone, subunit A"/>
    <property type="match status" value="1"/>
</dbReference>
<sequence>MKEVGWKTGTGSAGAAEAVLDVEARMAAWVCAFGSSFVGGAAWRPHRARACTRTRSRDCGDDVFVCHMVMAAFATKSASGVKKAESRTGRLWSVSERQRNRAARVCVRAGQEPGASKFVNSLERESKQEKVPYPSKHELDALIRACMYYLRSVDYDRVLVDDLRRNVVLPPGLAWVCTRREDDELLLFLKMRPQHFVLSAGLAFDETYVSLSRATREVMQDPASALTDDMNVSGLHPEAARFVIVSGDSEEECMGVVRDIDVETLLGLHFHAEARVVALCTSSLVSATPLGTVYAFDLDDENAKRALHNVLQSDSQRLIVSHACPPDVYALIGLGAEGPGQASALPYLVDLQIADDALLFREENSEGANRERLDAEDTSLDTLLKRYDFLGRDTDWDTGKELDYTKRPIGRELARELAHKSKYLVPLFRLVQRERQSRLDRRIFQTALQRSHTRGASVPDKAATMRQTDNSVLEYQRRNELMRLRFDQESFAPVYERWEVSLELDQDQQGARACRPRRNEMDWTDLFAEPVADFVQDVIDPFIGNGDESESTKAYELKELVMTADGRRWLLRLEDSNAVSDTGVCASPFFDLEFVVESSEGEEDTDEDGTSCVAVYVSGDEVGRNGLFGAKVQTRTERVNEFTKQASLLCDRVLASQTDMTGVDDTLHRIFVLRDRHNVVNAVGVRFLWHHDAMGDLVQDLATGETKNHVLVCGPVSSGKTSMVRAIAKRLVSDHNQRVAIIDPRGNLCGPNESPLYALHGVIRIGFADEDSSRALAAMIREAVQNYELDVLVFDELDVLAWAGNKTHDVTRAELERVVTQHGVSIVSGIRMSTVDSAAHVQAKSDRNFLSSMFAGETCNPASSVTLVQVERGGEEQAVRIYRRVDWDVLSQVCAQAHRLDTVFRGAEAQDSEPSVEYAYEQRTLLKSGAMMAQFFGDCEKTDNHTKESSGGADSSQPLSWMADDEREREEDVRVNASTAFESFFARFRVRYHPIEAGALRAMVNERRLEDLLIRSEDDDVDVGYAAMELGAVLALDNQRGDWEDELGSESSTSDKALSSGRSRKDRSKAATRFVDEERREFGLRSEGSLAGNTNEQREGFDEEEDDEIIDIEFEDRLSEDDSDEDEFGDFLFEEDDRDDDSDVRAGDVRALGKQRVQNPIASRTNTTWFDSDTEDEDDRDDDEEEESEFALDENDESEAGSDDEWDGFSIDGTSNDPSTLTACVQQDAEPELAAEMKEKTNMGVDQDADAARKEDEVRGKDVAAPALKLFPESIVRRVIKHGAAKSSVIKKKGGSGNILLTRDAVVAVNAAACVFVNYVMAFAQNATHLNGKKTVSKDFVLIGLRDAQFGDFALALHKWNPSPIRNTANDVDDDDDEH</sequence>
<name>A0A5J4YLB9_PORPP</name>
<dbReference type="SMART" id="SM00382">
    <property type="entry name" value="AAA"/>
    <property type="match status" value="1"/>
</dbReference>
<dbReference type="GO" id="GO:0016887">
    <property type="term" value="F:ATP hydrolysis activity"/>
    <property type="evidence" value="ECO:0007669"/>
    <property type="project" value="InterPro"/>
</dbReference>
<dbReference type="SUPFAM" id="SSF47113">
    <property type="entry name" value="Histone-fold"/>
    <property type="match status" value="1"/>
</dbReference>
<feature type="domain" description="AAA+ ATPase" evidence="2">
    <location>
        <begin position="706"/>
        <end position="1124"/>
    </location>
</feature>